<keyword evidence="1" id="KW-0813">Transport</keyword>
<evidence type="ECO:0000256" key="2">
    <source>
        <dbReference type="ARBA" id="ARBA00022617"/>
    </source>
</evidence>
<sequence>MTNQMLLRSIGNCLLMLLMTGLWGGCNPVATDFEACLQEGVCIEKIKVVRYSGTLPLSPASSFWAAEQGPARTVIELGPQLITNPQWPNPSIKQVTLSVARTDTEFAVRLEWEDATRDDGLDDSRLYTDQAAVMFPLQAGAMPPPITMGSEQEMVNIWQWKAARQVEFDALVKASSDPASIKSPVEDLNAEGFSTLTRQAQQDVMGQGMRTETGWQVVFKRALTTGDEMDRALDQPTALAIAIWDGGNRETNGQKGLAGWIVLEFA</sequence>
<keyword evidence="4" id="KW-0249">Electron transport</keyword>
<gene>
    <name evidence="8" type="ORF">NSPWAT_1930</name>
</gene>
<accession>A0ABM9HEY1</accession>
<organism evidence="8 9">
    <name type="scientific">Nitrospina watsonii</name>
    <dbReference type="NCBI Taxonomy" id="1323948"/>
    <lineage>
        <taxon>Bacteria</taxon>
        <taxon>Pseudomonadati</taxon>
        <taxon>Nitrospinota/Tectimicrobiota group</taxon>
        <taxon>Nitrospinota</taxon>
        <taxon>Nitrospinia</taxon>
        <taxon>Nitrospinales</taxon>
        <taxon>Nitrospinaceae</taxon>
        <taxon>Nitrospina</taxon>
    </lineage>
</organism>
<dbReference type="Proteomes" id="UP001157733">
    <property type="component" value="Chromosome"/>
</dbReference>
<keyword evidence="3" id="KW-0479">Metal-binding</keyword>
<dbReference type="EMBL" id="OX336137">
    <property type="protein sequence ID" value="CAI2718786.1"/>
    <property type="molecule type" value="Genomic_DNA"/>
</dbReference>
<evidence type="ECO:0000313" key="8">
    <source>
        <dbReference type="EMBL" id="CAI2718786.1"/>
    </source>
</evidence>
<keyword evidence="8" id="KW-0560">Oxidoreductase</keyword>
<dbReference type="GO" id="GO:0016491">
    <property type="term" value="F:oxidoreductase activity"/>
    <property type="evidence" value="ECO:0007669"/>
    <property type="project" value="UniProtKB-KW"/>
</dbReference>
<keyword evidence="5" id="KW-0408">Iron</keyword>
<dbReference type="Pfam" id="PF09459">
    <property type="entry name" value="EB_dh"/>
    <property type="match status" value="1"/>
</dbReference>
<evidence type="ECO:0000256" key="5">
    <source>
        <dbReference type="ARBA" id="ARBA00023004"/>
    </source>
</evidence>
<keyword evidence="9" id="KW-1185">Reference proteome</keyword>
<evidence type="ECO:0000256" key="4">
    <source>
        <dbReference type="ARBA" id="ARBA00022982"/>
    </source>
</evidence>
<feature type="signal peptide" evidence="6">
    <location>
        <begin position="1"/>
        <end position="24"/>
    </location>
</feature>
<evidence type="ECO:0000256" key="3">
    <source>
        <dbReference type="ARBA" id="ARBA00022723"/>
    </source>
</evidence>
<reference evidence="8 9" key="1">
    <citation type="submission" date="2022-09" db="EMBL/GenBank/DDBJ databases">
        <authorList>
            <person name="Kop L."/>
        </authorList>
    </citation>
    <scope>NUCLEOTIDE SEQUENCE [LARGE SCALE GENOMIC DNA]</scope>
    <source>
        <strain evidence="8 9">347</strain>
    </source>
</reference>
<feature type="domain" description="Cytochrome c-552/DMSO reductase-like haem-binding" evidence="7">
    <location>
        <begin position="91"/>
        <end position="165"/>
    </location>
</feature>
<proteinExistence type="predicted"/>
<dbReference type="EC" id="1.9.6.-" evidence="8"/>
<keyword evidence="2" id="KW-0349">Heme</keyword>
<evidence type="ECO:0000259" key="7">
    <source>
        <dbReference type="Pfam" id="PF09459"/>
    </source>
</evidence>
<feature type="chain" id="PRO_5045276641" evidence="6">
    <location>
        <begin position="25"/>
        <end position="266"/>
    </location>
</feature>
<evidence type="ECO:0000313" key="9">
    <source>
        <dbReference type="Proteomes" id="UP001157733"/>
    </source>
</evidence>
<keyword evidence="6" id="KW-0732">Signal</keyword>
<protein>
    <submittedName>
        <fullName evidence="8">Nitrite oxidoreductase, gamma subunit</fullName>
        <ecNumber evidence="8">1.9.6.-</ecNumber>
    </submittedName>
</protein>
<dbReference type="Gene3D" id="2.60.40.1190">
    <property type="match status" value="1"/>
</dbReference>
<name>A0ABM9HEY1_9BACT</name>
<evidence type="ECO:0000256" key="6">
    <source>
        <dbReference type="SAM" id="SignalP"/>
    </source>
</evidence>
<dbReference type="InterPro" id="IPR019020">
    <property type="entry name" value="Cyt-c552/DMSO_Rdtase_haem-bd"/>
</dbReference>
<evidence type="ECO:0000256" key="1">
    <source>
        <dbReference type="ARBA" id="ARBA00022448"/>
    </source>
</evidence>